<sequence length="326" mass="34133">MHVLRRPLLLASLVAFVLAPLPALAQSDYPNKPIKVLTGFPPGQATDTLGRIIVSKLQQSLGQAFFVDNKPGAAGIIATQQAMSAPPDGYTLLLTSSGPLAVNPGLYAKLPYDPVKDFVPVGGIAIVPEVLVVNVDVPVKDVKGLVALAKAEPGKINYASGGVGVTNHLVAEMFRSTTGIEINHVPYKGGPPALTDLMGGRVQMMFETSVATLPFVKQGKLRALAVSSPERIAAAPELPTIAELGYPGFSGVPWIAIMAPAQTPPAIVAKLNAEINKALNSNDVRATFAAQGVEPLVKTPEELGIFVKSEIVKWTKAVKDSGAKAE</sequence>
<dbReference type="PIRSF" id="PIRSF017082">
    <property type="entry name" value="YflP"/>
    <property type="match status" value="1"/>
</dbReference>
<dbReference type="RefSeq" id="WP_340363082.1">
    <property type="nucleotide sequence ID" value="NZ_JBBKZV010000003.1"/>
</dbReference>
<dbReference type="InterPro" id="IPR042100">
    <property type="entry name" value="Bug_dom1"/>
</dbReference>
<name>A0ABU8VY36_9BURK</name>
<evidence type="ECO:0000256" key="1">
    <source>
        <dbReference type="ARBA" id="ARBA00006987"/>
    </source>
</evidence>
<dbReference type="InterPro" id="IPR005064">
    <property type="entry name" value="BUG"/>
</dbReference>
<dbReference type="SUPFAM" id="SSF53850">
    <property type="entry name" value="Periplasmic binding protein-like II"/>
    <property type="match status" value="1"/>
</dbReference>
<organism evidence="3 4">
    <name type="scientific">Variovorax humicola</name>
    <dbReference type="NCBI Taxonomy" id="1769758"/>
    <lineage>
        <taxon>Bacteria</taxon>
        <taxon>Pseudomonadati</taxon>
        <taxon>Pseudomonadota</taxon>
        <taxon>Betaproteobacteria</taxon>
        <taxon>Burkholderiales</taxon>
        <taxon>Comamonadaceae</taxon>
        <taxon>Variovorax</taxon>
    </lineage>
</organism>
<dbReference type="Pfam" id="PF03401">
    <property type="entry name" value="TctC"/>
    <property type="match status" value="1"/>
</dbReference>
<feature type="signal peptide" evidence="2">
    <location>
        <begin position="1"/>
        <end position="25"/>
    </location>
</feature>
<accession>A0ABU8VY36</accession>
<evidence type="ECO:0000313" key="4">
    <source>
        <dbReference type="Proteomes" id="UP001363010"/>
    </source>
</evidence>
<comment type="caution">
    <text evidence="3">The sequence shown here is derived from an EMBL/GenBank/DDBJ whole genome shotgun (WGS) entry which is preliminary data.</text>
</comment>
<dbReference type="PANTHER" id="PTHR42928">
    <property type="entry name" value="TRICARBOXYLATE-BINDING PROTEIN"/>
    <property type="match status" value="1"/>
</dbReference>
<dbReference type="Proteomes" id="UP001363010">
    <property type="component" value="Unassembled WGS sequence"/>
</dbReference>
<dbReference type="PANTHER" id="PTHR42928:SF5">
    <property type="entry name" value="BLR1237 PROTEIN"/>
    <property type="match status" value="1"/>
</dbReference>
<protein>
    <submittedName>
        <fullName evidence="3">Tripartite tricarboxylate transporter substrate binding protein</fullName>
    </submittedName>
</protein>
<dbReference type="Gene3D" id="3.40.190.10">
    <property type="entry name" value="Periplasmic binding protein-like II"/>
    <property type="match status" value="1"/>
</dbReference>
<keyword evidence="2" id="KW-0732">Signal</keyword>
<proteinExistence type="inferred from homology"/>
<keyword evidence="4" id="KW-1185">Reference proteome</keyword>
<dbReference type="Gene3D" id="3.40.190.150">
    <property type="entry name" value="Bordetella uptake gene, domain 1"/>
    <property type="match status" value="1"/>
</dbReference>
<evidence type="ECO:0000256" key="2">
    <source>
        <dbReference type="SAM" id="SignalP"/>
    </source>
</evidence>
<dbReference type="EMBL" id="JBBKZV010000003">
    <property type="protein sequence ID" value="MEJ8822037.1"/>
    <property type="molecule type" value="Genomic_DNA"/>
</dbReference>
<feature type="chain" id="PRO_5045413130" evidence="2">
    <location>
        <begin position="26"/>
        <end position="326"/>
    </location>
</feature>
<gene>
    <name evidence="3" type="ORF">WKW80_08295</name>
</gene>
<evidence type="ECO:0000313" key="3">
    <source>
        <dbReference type="EMBL" id="MEJ8822037.1"/>
    </source>
</evidence>
<comment type="similarity">
    <text evidence="1">Belongs to the UPF0065 (bug) family.</text>
</comment>
<dbReference type="CDD" id="cd13578">
    <property type="entry name" value="PBP2_Bug27"/>
    <property type="match status" value="1"/>
</dbReference>
<reference evidence="3 4" key="1">
    <citation type="submission" date="2024-03" db="EMBL/GenBank/DDBJ databases">
        <title>Novel species of the genus Variovorax.</title>
        <authorList>
            <person name="Liu Q."/>
            <person name="Xin Y.-H."/>
        </authorList>
    </citation>
    <scope>NUCLEOTIDE SEQUENCE [LARGE SCALE GENOMIC DNA]</scope>
    <source>
        <strain evidence="3 4">KACC 18501</strain>
    </source>
</reference>